<sequence length="125" mass="14786">MSRTPWKAEFNPDANYSAPANVVLVRTRRGRDIQEINAVINRFIQMVSRAEPIKKKKEKLKRIEKSKKEKKKINNKSKIINKKKRYNHRLREGCVLCALAKPQDPPRQPQRQGIERRNFIHFIKG</sequence>
<keyword evidence="1" id="KW-0175">Coiled coil</keyword>
<comment type="caution">
    <text evidence="2">The sequence shown here is derived from an EMBL/GenBank/DDBJ whole genome shotgun (WGS) entry which is preliminary data.</text>
</comment>
<evidence type="ECO:0000313" key="2">
    <source>
        <dbReference type="EMBL" id="KAL2729243.1"/>
    </source>
</evidence>
<evidence type="ECO:0000313" key="3">
    <source>
        <dbReference type="Proteomes" id="UP001607302"/>
    </source>
</evidence>
<organism evidence="2 3">
    <name type="scientific">Vespula squamosa</name>
    <name type="common">Southern yellow jacket</name>
    <name type="synonym">Wasp</name>
    <dbReference type="NCBI Taxonomy" id="30214"/>
    <lineage>
        <taxon>Eukaryota</taxon>
        <taxon>Metazoa</taxon>
        <taxon>Ecdysozoa</taxon>
        <taxon>Arthropoda</taxon>
        <taxon>Hexapoda</taxon>
        <taxon>Insecta</taxon>
        <taxon>Pterygota</taxon>
        <taxon>Neoptera</taxon>
        <taxon>Endopterygota</taxon>
        <taxon>Hymenoptera</taxon>
        <taxon>Apocrita</taxon>
        <taxon>Aculeata</taxon>
        <taxon>Vespoidea</taxon>
        <taxon>Vespidae</taxon>
        <taxon>Vespinae</taxon>
        <taxon>Vespula</taxon>
    </lineage>
</organism>
<reference evidence="2 3" key="1">
    <citation type="journal article" date="2024" name="Ann. Entomol. Soc. Am.">
        <title>Genomic analyses of the southern and eastern yellowjacket wasps (Hymenoptera: Vespidae) reveal evolutionary signatures of social life.</title>
        <authorList>
            <person name="Catto M.A."/>
            <person name="Caine P.B."/>
            <person name="Orr S.E."/>
            <person name="Hunt B.G."/>
            <person name="Goodisman M.A.D."/>
        </authorList>
    </citation>
    <scope>NUCLEOTIDE SEQUENCE [LARGE SCALE GENOMIC DNA]</scope>
    <source>
        <strain evidence="2">233</strain>
        <tissue evidence="2">Head and thorax</tissue>
    </source>
</reference>
<gene>
    <name evidence="2" type="ORF">V1478_006032</name>
</gene>
<protein>
    <submittedName>
        <fullName evidence="2">Uncharacterized protein</fullName>
    </submittedName>
</protein>
<proteinExistence type="predicted"/>
<keyword evidence="3" id="KW-1185">Reference proteome</keyword>
<name>A0ABD2B9M1_VESSQ</name>
<dbReference type="EMBL" id="JAUDFV010000131">
    <property type="protein sequence ID" value="KAL2729243.1"/>
    <property type="molecule type" value="Genomic_DNA"/>
</dbReference>
<evidence type="ECO:0000256" key="1">
    <source>
        <dbReference type="SAM" id="Coils"/>
    </source>
</evidence>
<dbReference type="AlphaFoldDB" id="A0ABD2B9M1"/>
<dbReference type="Proteomes" id="UP001607302">
    <property type="component" value="Unassembled WGS sequence"/>
</dbReference>
<feature type="coiled-coil region" evidence="1">
    <location>
        <begin position="53"/>
        <end position="83"/>
    </location>
</feature>
<accession>A0ABD2B9M1</accession>